<dbReference type="FunFam" id="1.10.1410.10:FF:000005">
    <property type="entry name" value="Nucleolar protein 6"/>
    <property type="match status" value="1"/>
</dbReference>
<dbReference type="GO" id="GO:0032545">
    <property type="term" value="C:CURI complex"/>
    <property type="evidence" value="ECO:0007669"/>
    <property type="project" value="TreeGrafter"/>
</dbReference>
<protein>
    <recommendedName>
        <fullName evidence="20">Nucleolar protein 6</fullName>
    </recommendedName>
</protein>
<evidence type="ECO:0000256" key="5">
    <source>
        <dbReference type="ARBA" id="ARBA00022692"/>
    </source>
</evidence>
<dbReference type="Pfam" id="PF17407">
    <property type="entry name" value="Nrap_D6"/>
    <property type="match status" value="1"/>
</dbReference>
<evidence type="ECO:0000313" key="19">
    <source>
        <dbReference type="Proteomes" id="UP000688947"/>
    </source>
</evidence>
<evidence type="ECO:0000259" key="15">
    <source>
        <dbReference type="Pfam" id="PF17405"/>
    </source>
</evidence>
<dbReference type="Pfam" id="PF17403">
    <property type="entry name" value="Nrap_D2"/>
    <property type="match status" value="1"/>
</dbReference>
<dbReference type="InterPro" id="IPR035369">
    <property type="entry name" value="Nrap_D4"/>
</dbReference>
<dbReference type="PANTHER" id="PTHR17972">
    <property type="entry name" value="NUCLEOLAR RNA-ASSOCIATED PROTEIN"/>
    <property type="match status" value="1"/>
</dbReference>
<evidence type="ECO:0000256" key="1">
    <source>
        <dbReference type="ARBA" id="ARBA00004141"/>
    </source>
</evidence>
<accession>A0A8T1UTC4</accession>
<keyword evidence="7" id="KW-1133">Transmembrane helix</keyword>
<evidence type="ECO:0000256" key="9">
    <source>
        <dbReference type="ARBA" id="ARBA00023242"/>
    </source>
</evidence>
<feature type="domain" description="Nrap protein" evidence="16">
    <location>
        <begin position="1004"/>
        <end position="1152"/>
    </location>
</feature>
<evidence type="ECO:0000256" key="7">
    <source>
        <dbReference type="ARBA" id="ARBA00022989"/>
    </source>
</evidence>
<dbReference type="InterPro" id="IPR035082">
    <property type="entry name" value="Nrap_D1"/>
</dbReference>
<comment type="subcellular location">
    <subcellularLocation>
        <location evidence="1">Membrane</location>
        <topology evidence="1">Multi-pass membrane protein</topology>
    </subcellularLocation>
    <subcellularLocation>
        <location evidence="2">Nucleus</location>
        <location evidence="2">Nucleolus</location>
    </subcellularLocation>
</comment>
<feature type="domain" description="Nrap protein" evidence="15">
    <location>
        <begin position="808"/>
        <end position="1001"/>
    </location>
</feature>
<feature type="domain" description="Nrap protein" evidence="17">
    <location>
        <begin position="1167"/>
        <end position="1294"/>
    </location>
</feature>
<proteinExistence type="inferred from homology"/>
<evidence type="ECO:0000313" key="18">
    <source>
        <dbReference type="EMBL" id="KAG6968531.1"/>
    </source>
</evidence>
<feature type="domain" description="Nrap protein" evidence="14">
    <location>
        <begin position="620"/>
        <end position="778"/>
    </location>
</feature>
<dbReference type="GO" id="GO:0034456">
    <property type="term" value="C:UTP-C complex"/>
    <property type="evidence" value="ECO:0007669"/>
    <property type="project" value="TreeGrafter"/>
</dbReference>
<keyword evidence="6" id="KW-0694">RNA-binding</keyword>
<evidence type="ECO:0000259" key="17">
    <source>
        <dbReference type="Pfam" id="PF17407"/>
    </source>
</evidence>
<dbReference type="PANTHER" id="PTHR17972:SF0">
    <property type="entry name" value="NUCLEOLAR PROTEIN 6"/>
    <property type="match status" value="1"/>
</dbReference>
<dbReference type="GO" id="GO:0003723">
    <property type="term" value="F:RNA binding"/>
    <property type="evidence" value="ECO:0007669"/>
    <property type="project" value="UniProtKB-KW"/>
</dbReference>
<dbReference type="Proteomes" id="UP000688947">
    <property type="component" value="Unassembled WGS sequence"/>
</dbReference>
<feature type="domain" description="Nrap protein" evidence="13">
    <location>
        <begin position="472"/>
        <end position="614"/>
    </location>
</feature>
<evidence type="ECO:0000259" key="12">
    <source>
        <dbReference type="Pfam" id="PF03813"/>
    </source>
</evidence>
<evidence type="ECO:0000259" key="11">
    <source>
        <dbReference type="Pfam" id="PF01417"/>
    </source>
</evidence>
<comment type="similarity">
    <text evidence="4">Belongs to the peroxisomal membrane protein PXMP2/4 family.</text>
</comment>
<name>A0A8T1UTC4_9STRA</name>
<feature type="domain" description="Nrap protein" evidence="12">
    <location>
        <begin position="322"/>
        <end position="467"/>
    </location>
</feature>
<dbReference type="Pfam" id="PF17406">
    <property type="entry name" value="Nrap_D5"/>
    <property type="match status" value="1"/>
</dbReference>
<dbReference type="Pfam" id="PF04117">
    <property type="entry name" value="Mpv17_PMP22"/>
    <property type="match status" value="1"/>
</dbReference>
<feature type="region of interest" description="Disordered" evidence="10">
    <location>
        <begin position="1485"/>
        <end position="1509"/>
    </location>
</feature>
<sequence length="1548" mass="173703">MATSSLFFGLGDRLAQRVEKIGKTDEELAEMDKDTIVEDNRLLSESAAKTVRMMIWGGLLLSPMVHSWHGLMERVFVGRGKTVVAKKVLADMVFMAPQMPIWYLTSTGLMAGKPLRQAFDESIEKQPVVLMANYMVWPTVNFISFSFVPLHYRLLVGNVVNLGWSSFLSYMANHPAPTGCNTKAMASTSELRKALSKYALPSDNELRHLRAADPTTSYRASFFRLQVDELLAATGRKPSAKASSGLQNLLFQVKEILQNLQDQQVTQDALQARGLLVRNHIKRKEIVLPFQRPARLDIVGSYILQTMAYAGKKSGEYGVLTIDLAVEMPQDCFLPKDFGNYRYFDKRNLYLGVLASELQGHTELFDQVKLQAWHGEYEKPVAMLKVSSGFLSEHGMKGATVRVRVIPVVTTELFKLAKLAPSRNNVKHEPNMTEQEMKQCSTPMYNNSILEDMLLRQHTRELHAALKEAPQLSEACVLAKVWLRQRGFHKALDSVNGFLASMILLYLYQKKRIHAQTPSDQMFKVLVQFIAVHKLENEPLQFPPTEDGVVLTTEGLQTFQKSFDLVFLDSSGRLNLFGRVSRSAWKELQNAATESVKLVQHCSMDDFRSLFIKKNEFWTCYDQYYWFPAPCPMDDADEETYTLDEKRVINDMGLERFWLRKLESVLSRALTDRVSLVRPVTQDDVEWDMQDNALPMQRKVAVGLRINTDNSLRVVDKGPSADDKLASTQFRLFWRGKSELRRFKDGAIIEAVVWEGISAENRHRVLDAIVNFIIPAHCPQLTSSQIKTSNAALYSALDVEEATTLKTKTTSASFESTMNSVSRLWVIFNKFAKTLRDLDSLPLKVSDVLPVHPAFRYTSLFPVQPHPLAYSKGEKMDAAPMAHVNTVLEPLALHLKFERSSAWPNEKKALIHAKTGFYVHIGHELQSGLNLRCEVATDCVDVFMSGYVFRLVIRSEKELSVVTGAAGVKKLAIVHSPEYVKVKREADYASKHASTVHALHTKNTAYGPTVRLVQRWLADKALSNVLPIEAVELLVADVFLSSASTSTPHSVLSSFLRFLKRIASFDWQNVPFIVDLNTSLDDDKRREILKRFEASSTSPTTHPAMFIAADYEDMDCLSSWTRFTPDKVVVQRLVSLARASYDVLVYWLSSGASSSGWKTAFSSSTMEFDAMLQLATENLPTKRIRVDGDKKHPFVAPVYKNMDMTAVPVMIGFDPVHELLQDLQRAFGHLAFFFVNGVETTEILITWKPQAFLPIKFRAITASYQMPLPTSAEDDDSTRCLAVPNIFEILSDMQSEQISSGFPGFGSDVAEKDCAIEVEADPTLPDIATIPTEPVTFTDLLANTSAAPLYPLFTKVGAKIIRQNTMDRLRAALDEVVEIVKSALEGEPKTPAEILLDEHLPALNLLQHLLMNGSQEVLKDTRSPARASFLSELATEYNKYEFEQYEFSQNLDIGAGVRKTAAEINTLLEDDDALLQARQKAGKLHQNLSSRGLRSAYPRKNGSTHAGTSLKNEAYTGMYSYGSRLDDDIGSKIVTHPPSDSEGSADEK</sequence>
<evidence type="ECO:0000259" key="16">
    <source>
        <dbReference type="Pfam" id="PF17406"/>
    </source>
</evidence>
<dbReference type="InterPro" id="IPR035370">
    <property type="entry name" value="Nrap_D5"/>
</dbReference>
<dbReference type="Pfam" id="PF03813">
    <property type="entry name" value="Nrap"/>
    <property type="match status" value="1"/>
</dbReference>
<dbReference type="GO" id="GO:0032040">
    <property type="term" value="C:small-subunit processome"/>
    <property type="evidence" value="ECO:0007669"/>
    <property type="project" value="TreeGrafter"/>
</dbReference>
<evidence type="ECO:0000256" key="3">
    <source>
        <dbReference type="ARBA" id="ARBA00006674"/>
    </source>
</evidence>
<evidence type="ECO:0000256" key="4">
    <source>
        <dbReference type="ARBA" id="ARBA00006824"/>
    </source>
</evidence>
<dbReference type="Pfam" id="PF17405">
    <property type="entry name" value="Nrap_D4"/>
    <property type="match status" value="1"/>
</dbReference>
<keyword evidence="5" id="KW-0812">Transmembrane</keyword>
<feature type="domain" description="ENTH" evidence="11">
    <location>
        <begin position="1372"/>
        <end position="1474"/>
    </location>
</feature>
<dbReference type="InterPro" id="IPR035371">
    <property type="entry name" value="Nrap_D6"/>
</dbReference>
<comment type="similarity">
    <text evidence="3">Belongs to the NRAP family.</text>
</comment>
<dbReference type="VEuPathDB" id="FungiDB:PC110_g11558"/>
<keyword evidence="9" id="KW-0539">Nucleus</keyword>
<dbReference type="InterPro" id="IPR035367">
    <property type="entry name" value="Nrap_D2"/>
</dbReference>
<dbReference type="EMBL" id="JAENGZ010000117">
    <property type="protein sequence ID" value="KAG6968531.1"/>
    <property type="molecule type" value="Genomic_DNA"/>
</dbReference>
<dbReference type="Pfam" id="PF17404">
    <property type="entry name" value="Nrap_D3"/>
    <property type="match status" value="1"/>
</dbReference>
<gene>
    <name evidence="18" type="ORF">JG687_00003705</name>
</gene>
<dbReference type="InterPro" id="IPR005554">
    <property type="entry name" value="NOL6/Upt22"/>
</dbReference>
<dbReference type="InterPro" id="IPR013809">
    <property type="entry name" value="ENTH"/>
</dbReference>
<dbReference type="Pfam" id="PF01417">
    <property type="entry name" value="ENTH"/>
    <property type="match status" value="1"/>
</dbReference>
<comment type="caution">
    <text evidence="18">The sequence shown here is derived from an EMBL/GenBank/DDBJ whole genome shotgun (WGS) entry which is preliminary data.</text>
</comment>
<evidence type="ECO:0008006" key="20">
    <source>
        <dbReference type="Google" id="ProtNLM"/>
    </source>
</evidence>
<evidence type="ECO:0000256" key="10">
    <source>
        <dbReference type="SAM" id="MobiDB-lite"/>
    </source>
</evidence>
<reference evidence="18" key="1">
    <citation type="submission" date="2021-01" db="EMBL/GenBank/DDBJ databases">
        <title>Phytophthora aleatoria, a newly-described species from Pinus radiata is distinct from Phytophthora cactorum isolates based on comparative genomics.</title>
        <authorList>
            <person name="Mcdougal R."/>
            <person name="Panda P."/>
            <person name="Williams N."/>
            <person name="Studholme D.J."/>
        </authorList>
    </citation>
    <scope>NUCLEOTIDE SEQUENCE</scope>
    <source>
        <strain evidence="18">NZFS 3830</strain>
    </source>
</reference>
<evidence type="ECO:0000256" key="6">
    <source>
        <dbReference type="ARBA" id="ARBA00022884"/>
    </source>
</evidence>
<dbReference type="VEuPathDB" id="FungiDB:PC110_g11556"/>
<dbReference type="VEuPathDB" id="FungiDB:PC110_g11557"/>
<dbReference type="InterPro" id="IPR007248">
    <property type="entry name" value="Mpv17_PMP22"/>
</dbReference>
<keyword evidence="8" id="KW-0472">Membrane</keyword>
<evidence type="ECO:0000256" key="8">
    <source>
        <dbReference type="ARBA" id="ARBA00023136"/>
    </source>
</evidence>
<dbReference type="GO" id="GO:0016020">
    <property type="term" value="C:membrane"/>
    <property type="evidence" value="ECO:0007669"/>
    <property type="project" value="UniProtKB-SubCell"/>
</dbReference>
<organism evidence="18 19">
    <name type="scientific">Phytophthora cactorum</name>
    <dbReference type="NCBI Taxonomy" id="29920"/>
    <lineage>
        <taxon>Eukaryota</taxon>
        <taxon>Sar</taxon>
        <taxon>Stramenopiles</taxon>
        <taxon>Oomycota</taxon>
        <taxon>Peronosporomycetes</taxon>
        <taxon>Peronosporales</taxon>
        <taxon>Peronosporaceae</taxon>
        <taxon>Phytophthora</taxon>
    </lineage>
</organism>
<evidence type="ECO:0000259" key="13">
    <source>
        <dbReference type="Pfam" id="PF17403"/>
    </source>
</evidence>
<dbReference type="GO" id="GO:0006409">
    <property type="term" value="P:tRNA export from nucleus"/>
    <property type="evidence" value="ECO:0007669"/>
    <property type="project" value="TreeGrafter"/>
</dbReference>
<dbReference type="InterPro" id="IPR035368">
    <property type="entry name" value="Nrap_D3"/>
</dbReference>
<evidence type="ECO:0000256" key="2">
    <source>
        <dbReference type="ARBA" id="ARBA00004604"/>
    </source>
</evidence>
<feature type="region of interest" description="Disordered" evidence="10">
    <location>
        <begin position="1529"/>
        <end position="1548"/>
    </location>
</feature>
<dbReference type="OrthoDB" id="10251401at2759"/>
<evidence type="ECO:0000259" key="14">
    <source>
        <dbReference type="Pfam" id="PF17404"/>
    </source>
</evidence>
<dbReference type="GO" id="GO:0006364">
    <property type="term" value="P:rRNA processing"/>
    <property type="evidence" value="ECO:0007669"/>
    <property type="project" value="TreeGrafter"/>
</dbReference>